<name>A0ABR1UYZ5_9PEZI</name>
<comment type="caution">
    <text evidence="2">The sequence shown here is derived from an EMBL/GenBank/DDBJ whole genome shotgun (WGS) entry which is preliminary data.</text>
</comment>
<gene>
    <name evidence="2" type="ORF">PG996_008808</name>
</gene>
<reference evidence="2 3" key="1">
    <citation type="submission" date="2023-01" db="EMBL/GenBank/DDBJ databases">
        <title>Analysis of 21 Apiospora genomes using comparative genomics revels a genus with tremendous synthesis potential of carbohydrate active enzymes and secondary metabolites.</title>
        <authorList>
            <person name="Sorensen T."/>
        </authorList>
    </citation>
    <scope>NUCLEOTIDE SEQUENCE [LARGE SCALE GENOMIC DNA]</scope>
    <source>
        <strain evidence="2 3">CBS 83171</strain>
    </source>
</reference>
<dbReference type="EMBL" id="JAQQWM010000005">
    <property type="protein sequence ID" value="KAK8064156.1"/>
    <property type="molecule type" value="Genomic_DNA"/>
</dbReference>
<dbReference type="PROSITE" id="PS50181">
    <property type="entry name" value="FBOX"/>
    <property type="match status" value="1"/>
</dbReference>
<keyword evidence="3" id="KW-1185">Reference proteome</keyword>
<dbReference type="InterPro" id="IPR001810">
    <property type="entry name" value="F-box_dom"/>
</dbReference>
<protein>
    <recommendedName>
        <fullName evidence="1">F-box domain-containing protein</fullName>
    </recommendedName>
</protein>
<sequence>MTATVSSHAEELVSRLGYVPEPMLTIRIPAFYSKIPHARWWWLRPRDSSLGRLDQFPPEVMLMIIKQLDLRSITNLQSVSFQGDAYVRSCAEYRDLLTHVPRALEALCALGLNRSHRVMDIHHVLQTDACATCGDRGPFLFLPTCKACLAYNPSLRFIRPADAKQYFGLSKAQCQELPTIHLPSHESLHLWGINMPYYCSWDDKAVSAKAAKDLALTVYGSEEAMVEAVERLSRTRYQLGSKMEYWLDAHCVPPRHRWLSPHKDGNIPWPPMDPDSLQLEKVSSMPFPTLTKRPTEKLELGLWCRGCVLAKDMLLFRADELFRN</sequence>
<dbReference type="Proteomes" id="UP001446871">
    <property type="component" value="Unassembled WGS sequence"/>
</dbReference>
<organism evidence="2 3">
    <name type="scientific">Apiospora saccharicola</name>
    <dbReference type="NCBI Taxonomy" id="335842"/>
    <lineage>
        <taxon>Eukaryota</taxon>
        <taxon>Fungi</taxon>
        <taxon>Dikarya</taxon>
        <taxon>Ascomycota</taxon>
        <taxon>Pezizomycotina</taxon>
        <taxon>Sordariomycetes</taxon>
        <taxon>Xylariomycetidae</taxon>
        <taxon>Amphisphaeriales</taxon>
        <taxon>Apiosporaceae</taxon>
        <taxon>Apiospora</taxon>
    </lineage>
</organism>
<feature type="domain" description="F-box" evidence="1">
    <location>
        <begin position="50"/>
        <end position="96"/>
    </location>
</feature>
<evidence type="ECO:0000313" key="2">
    <source>
        <dbReference type="EMBL" id="KAK8064156.1"/>
    </source>
</evidence>
<evidence type="ECO:0000313" key="3">
    <source>
        <dbReference type="Proteomes" id="UP001446871"/>
    </source>
</evidence>
<accession>A0ABR1UYZ5</accession>
<proteinExistence type="predicted"/>
<evidence type="ECO:0000259" key="1">
    <source>
        <dbReference type="PROSITE" id="PS50181"/>
    </source>
</evidence>